<sequence length="820" mass="89730">MQEASQVEGSGDCLEDRIPPLQAVVAANWTTWAPVLWSRSRIFSKASFSPHLLLSLGHLIIWANFILRVSRAVTNCPLDVMFLLDGSDSIPPLAFQKAQQYVVKQIRSLRAAFQGVDVGVLLFSDGVSEELPLQQRTQTEIDTLQRDILALRQPRRNTELTGTLRRARRALVDYGGEPLVPGGHRGKVIVLLSDGCADENGEVRREGLLATVDGIYIISVHVSGGSTQFMKVLTDLSVQVLEMRTDIDWNSVAACPGRVRLAPQERDGFGKDVPVPLDSVVQSAFLTLKRLFGLHFRVEQIHVRFRVSSTPQTFRCAKIRVPVRHSCSRGRAREAWPLEQECQFDAMPRPKRNYMLGPLLWFYGVFPQEIIIPAAYLCSNVVFAMDGSDSVKRWKGVMRDYLAYTTMRFEYVQNAIGVIVFGTNVAQQSTDTMLPPTEDKAWLAYQIETHLRFPESGGTGTTAAIQTAVAMLNTLDAGDRNTIALASAVAGGYQVVVVGVGEVVSRDELQRLAGPGSTVLQVESYLDLFALDLEEKTSVAHAPVQMVDSRTPIHAFARVHHPTLASSVRSAVHLRQQTALQDRSLTKRHALVQELVPCLVVKMVALSTVTPVVALVHLVSQALTVEQEFVPCLVVKMAALSTVSPAPAVVQIVLQELIVEQDLVPCLVVKMVALSTVTPVVALVHLVSQALTVEQELVPCLVVKMVALSTVTPVVALVHLVSQALTVEQDLVPCLVVKMVALSTVTPVVAVVHLVSQALTVEGETSVAHAPVQMVDSRTPIHAFARVHHPTLASSVRSAVHLRQQTALRDRSLTKQHALV</sequence>
<dbReference type="PROSITE" id="PS50234">
    <property type="entry name" value="VWFA"/>
    <property type="match status" value="2"/>
</dbReference>
<dbReference type="InterPro" id="IPR036465">
    <property type="entry name" value="vWFA_dom_sf"/>
</dbReference>
<dbReference type="InterPro" id="IPR002035">
    <property type="entry name" value="VWF_A"/>
</dbReference>
<feature type="non-terminal residue" evidence="2">
    <location>
        <position position="820"/>
    </location>
</feature>
<comment type="caution">
    <text evidence="2">The sequence shown here is derived from an EMBL/GenBank/DDBJ whole genome shotgun (WGS) entry which is preliminary data.</text>
</comment>
<dbReference type="Gene3D" id="3.40.50.410">
    <property type="entry name" value="von Willebrand factor, type A domain"/>
    <property type="match status" value="2"/>
</dbReference>
<dbReference type="Pfam" id="PF00092">
    <property type="entry name" value="VWA"/>
    <property type="match status" value="1"/>
</dbReference>
<dbReference type="Proteomes" id="UP001519460">
    <property type="component" value="Unassembled WGS sequence"/>
</dbReference>
<dbReference type="EMBL" id="JACVVK020000260">
    <property type="protein sequence ID" value="KAK7481583.1"/>
    <property type="molecule type" value="Genomic_DNA"/>
</dbReference>
<name>A0ABD0K3Q4_9CAEN</name>
<protein>
    <recommendedName>
        <fullName evidence="1">VWFA domain-containing protein</fullName>
    </recommendedName>
</protein>
<dbReference type="AlphaFoldDB" id="A0ABD0K3Q4"/>
<evidence type="ECO:0000313" key="2">
    <source>
        <dbReference type="EMBL" id="KAK7481583.1"/>
    </source>
</evidence>
<accession>A0ABD0K3Q4</accession>
<dbReference type="CDD" id="cd00198">
    <property type="entry name" value="vWFA"/>
    <property type="match status" value="1"/>
</dbReference>
<dbReference type="SUPFAM" id="SSF53300">
    <property type="entry name" value="vWA-like"/>
    <property type="match status" value="2"/>
</dbReference>
<reference evidence="2 3" key="1">
    <citation type="journal article" date="2023" name="Sci. Data">
        <title>Genome assembly of the Korean intertidal mud-creeper Batillaria attramentaria.</title>
        <authorList>
            <person name="Patra A.K."/>
            <person name="Ho P.T."/>
            <person name="Jun S."/>
            <person name="Lee S.J."/>
            <person name="Kim Y."/>
            <person name="Won Y.J."/>
        </authorList>
    </citation>
    <scope>NUCLEOTIDE SEQUENCE [LARGE SCALE GENOMIC DNA]</scope>
    <source>
        <strain evidence="2">Wonlab-2016</strain>
    </source>
</reference>
<proteinExistence type="predicted"/>
<dbReference type="PANTHER" id="PTHR24020:SF20">
    <property type="entry name" value="PH DOMAIN-CONTAINING PROTEIN"/>
    <property type="match status" value="1"/>
</dbReference>
<organism evidence="2 3">
    <name type="scientific">Batillaria attramentaria</name>
    <dbReference type="NCBI Taxonomy" id="370345"/>
    <lineage>
        <taxon>Eukaryota</taxon>
        <taxon>Metazoa</taxon>
        <taxon>Spiralia</taxon>
        <taxon>Lophotrochozoa</taxon>
        <taxon>Mollusca</taxon>
        <taxon>Gastropoda</taxon>
        <taxon>Caenogastropoda</taxon>
        <taxon>Sorbeoconcha</taxon>
        <taxon>Cerithioidea</taxon>
        <taxon>Batillariidae</taxon>
        <taxon>Batillaria</taxon>
    </lineage>
</organism>
<dbReference type="PANTHER" id="PTHR24020">
    <property type="entry name" value="COLLAGEN ALPHA"/>
    <property type="match status" value="1"/>
</dbReference>
<evidence type="ECO:0000259" key="1">
    <source>
        <dbReference type="PROSITE" id="PS50234"/>
    </source>
</evidence>
<dbReference type="SMART" id="SM00327">
    <property type="entry name" value="VWA"/>
    <property type="match status" value="2"/>
</dbReference>
<gene>
    <name evidence="2" type="ORF">BaRGS_00027232</name>
</gene>
<feature type="domain" description="VWFA" evidence="1">
    <location>
        <begin position="380"/>
        <end position="572"/>
    </location>
</feature>
<dbReference type="InterPro" id="IPR050525">
    <property type="entry name" value="ECM_Assembly_Org"/>
</dbReference>
<keyword evidence="3" id="KW-1185">Reference proteome</keyword>
<dbReference type="PRINTS" id="PR00453">
    <property type="entry name" value="VWFADOMAIN"/>
</dbReference>
<feature type="domain" description="VWFA" evidence="1">
    <location>
        <begin position="79"/>
        <end position="237"/>
    </location>
</feature>
<evidence type="ECO:0000313" key="3">
    <source>
        <dbReference type="Proteomes" id="UP001519460"/>
    </source>
</evidence>